<comment type="caution">
    <text evidence="1">The sequence shown here is derived from an EMBL/GenBank/DDBJ whole genome shotgun (WGS) entry which is preliminary data.</text>
</comment>
<evidence type="ECO:0000313" key="1">
    <source>
        <dbReference type="EMBL" id="KAF9509909.1"/>
    </source>
</evidence>
<name>A0A9P6AQP6_9AGAM</name>
<proteinExistence type="predicted"/>
<gene>
    <name evidence="1" type="ORF">BS47DRAFT_1348625</name>
</gene>
<accession>A0A9P6AQP6</accession>
<feature type="non-terminal residue" evidence="1">
    <location>
        <position position="1"/>
    </location>
</feature>
<protein>
    <submittedName>
        <fullName evidence="1">Uncharacterized protein</fullName>
    </submittedName>
</protein>
<dbReference type="Proteomes" id="UP000886523">
    <property type="component" value="Unassembled WGS sequence"/>
</dbReference>
<reference evidence="1" key="1">
    <citation type="journal article" date="2020" name="Nat. Commun.">
        <title>Large-scale genome sequencing of mycorrhizal fungi provides insights into the early evolution of symbiotic traits.</title>
        <authorList>
            <person name="Miyauchi S."/>
            <person name="Kiss E."/>
            <person name="Kuo A."/>
            <person name="Drula E."/>
            <person name="Kohler A."/>
            <person name="Sanchez-Garcia M."/>
            <person name="Morin E."/>
            <person name="Andreopoulos B."/>
            <person name="Barry K.W."/>
            <person name="Bonito G."/>
            <person name="Buee M."/>
            <person name="Carver A."/>
            <person name="Chen C."/>
            <person name="Cichocki N."/>
            <person name="Clum A."/>
            <person name="Culley D."/>
            <person name="Crous P.W."/>
            <person name="Fauchery L."/>
            <person name="Girlanda M."/>
            <person name="Hayes R.D."/>
            <person name="Keri Z."/>
            <person name="LaButti K."/>
            <person name="Lipzen A."/>
            <person name="Lombard V."/>
            <person name="Magnuson J."/>
            <person name="Maillard F."/>
            <person name="Murat C."/>
            <person name="Nolan M."/>
            <person name="Ohm R.A."/>
            <person name="Pangilinan J."/>
            <person name="Pereira M.F."/>
            <person name="Perotto S."/>
            <person name="Peter M."/>
            <person name="Pfister S."/>
            <person name="Riley R."/>
            <person name="Sitrit Y."/>
            <person name="Stielow J.B."/>
            <person name="Szollosi G."/>
            <person name="Zifcakova L."/>
            <person name="Stursova M."/>
            <person name="Spatafora J.W."/>
            <person name="Tedersoo L."/>
            <person name="Vaario L.M."/>
            <person name="Yamada A."/>
            <person name="Yan M."/>
            <person name="Wang P."/>
            <person name="Xu J."/>
            <person name="Bruns T."/>
            <person name="Baldrian P."/>
            <person name="Vilgalys R."/>
            <person name="Dunand C."/>
            <person name="Henrissat B."/>
            <person name="Grigoriev I.V."/>
            <person name="Hibbett D."/>
            <person name="Nagy L.G."/>
            <person name="Martin F.M."/>
        </authorList>
    </citation>
    <scope>NUCLEOTIDE SEQUENCE</scope>
    <source>
        <strain evidence="1">UP504</strain>
    </source>
</reference>
<keyword evidence="2" id="KW-1185">Reference proteome</keyword>
<dbReference type="AlphaFoldDB" id="A0A9P6AQP6"/>
<dbReference type="EMBL" id="MU129026">
    <property type="protein sequence ID" value="KAF9509909.1"/>
    <property type="molecule type" value="Genomic_DNA"/>
</dbReference>
<organism evidence="1 2">
    <name type="scientific">Hydnum rufescens UP504</name>
    <dbReference type="NCBI Taxonomy" id="1448309"/>
    <lineage>
        <taxon>Eukaryota</taxon>
        <taxon>Fungi</taxon>
        <taxon>Dikarya</taxon>
        <taxon>Basidiomycota</taxon>
        <taxon>Agaricomycotina</taxon>
        <taxon>Agaricomycetes</taxon>
        <taxon>Cantharellales</taxon>
        <taxon>Hydnaceae</taxon>
        <taxon>Hydnum</taxon>
    </lineage>
</organism>
<sequence length="59" mass="6411">TAPGRKLSSACNKFESFVLNPSLTLFEVLDLILGLELSLRPRGLLVTITCLGITATHIR</sequence>
<evidence type="ECO:0000313" key="2">
    <source>
        <dbReference type="Proteomes" id="UP000886523"/>
    </source>
</evidence>